<accession>A0A7R8WQX9</accession>
<feature type="compositionally biased region" description="Polar residues" evidence="1">
    <location>
        <begin position="569"/>
        <end position="578"/>
    </location>
</feature>
<proteinExistence type="predicted"/>
<feature type="region of interest" description="Disordered" evidence="1">
    <location>
        <begin position="74"/>
        <end position="141"/>
    </location>
</feature>
<feature type="compositionally biased region" description="Polar residues" evidence="1">
    <location>
        <begin position="469"/>
        <end position="482"/>
    </location>
</feature>
<feature type="compositionally biased region" description="Basic and acidic residues" evidence="1">
    <location>
        <begin position="948"/>
        <end position="959"/>
    </location>
</feature>
<feature type="compositionally biased region" description="Polar residues" evidence="1">
    <location>
        <begin position="1057"/>
        <end position="1069"/>
    </location>
</feature>
<sequence length="1150" mass="128429">MRKRKAWVHKRDNSTDETLPLWAENYRESERLRTRRSSGDRQLSRLPRSIHVVRQRPDSPVHKVNRWLQTSVWGENPKSQNRPPMKYSLTSIVKERDPYEYENPEEEPRDEEEDVQITIEPNNQPPPAPEPQKTEATTMEGGGNSPAIDYGMLPFAINTQLNDFRQSDSICVPSTEQYFPPWSMGGVEEIFASTWDAAGWNWDPNINTPRIPPKHAMGVGVRGTAAESLANKVTEDLWNGSSSDSSKEDECDINSENIELIKKNNPDFYFQSIKPKEVKKARKKKGLPAQPAAPTGPPPASGPPRTGLQRAPQRNPVQQPHPSPPQLLSPARFPSPSYHFQRPVFPRPPFMHPVDQIVGVYQPPALPALCYVDQVHTQRDILFTSGQDLAPLPECGRPLPSPGLGYVPPPQPFPAAPLQVPYFKPIQHWQRAIETPPVCPIPPAANEVRYSVGTGQAAQWLPIFHPNTATASPDLSSQLPTISSPQNTPLPPPSPRKLEHQLYPLPKQFHGLSPHTLDQSTDPPNTGDTTLFPFFPNRAEPYTRTSPNCVQLRPHPPRENEWEEIPGGTTRQVQHSPSSIPPNTQPNMAASKRIISSWEEELSSIARIHDPTSMFKPFKYEPVDGVLAPIFTQHPSVAPLVRPLPPVRPPSNPTMQRNTGPREPPMVLTQQERSSIPARVDTNPSLHLDIPMCPSQMEIGSDTVEYMKQTAEKEFIWDLNKAPPQKQIIPKQAVPIATKNIFPPLVDSNPPLEAADYQHTCGNNPMKDNPEDNMESKTEPMDGGTIPFTTLLRRPAVLTMETIKEETDESNESNTDKKDDIACGPQNYALFQAFSGGSGGAAKLEVEMASTSPPARGGQTCNNGSVDKTASSNLIKNEALSSVGNWKSIGLCDKISLLDYQSVSFRDDKTMKRTSRSESPNPRAADRHRTDTVGLGFNENSSGGTPGTEKDDKERSSNLKEVTHHLNNNAPSKPERGLEHLRVIVLGDVEDSKEQSRTQEALELLIVEAIKSKHAMLMPVVTIDLCPKIEALDKLCCSQCTLFTIVNKDIEHDEYRTGNTSRGSTARQRSNAEDARGKRWIQYPAIRYHDPNYHHFQHADDIKSAFRPYFLQFSSRSCECLETLFETSLPVPLETNRTYGHNTRTNRDVG</sequence>
<feature type="region of interest" description="Disordered" evidence="1">
    <location>
        <begin position="559"/>
        <end position="587"/>
    </location>
</feature>
<reference evidence="2" key="1">
    <citation type="submission" date="2020-11" db="EMBL/GenBank/DDBJ databases">
        <authorList>
            <person name="Tran Van P."/>
        </authorList>
    </citation>
    <scope>NUCLEOTIDE SEQUENCE</scope>
</reference>
<organism evidence="2">
    <name type="scientific">Cyprideis torosa</name>
    <dbReference type="NCBI Taxonomy" id="163714"/>
    <lineage>
        <taxon>Eukaryota</taxon>
        <taxon>Metazoa</taxon>
        <taxon>Ecdysozoa</taxon>
        <taxon>Arthropoda</taxon>
        <taxon>Crustacea</taxon>
        <taxon>Oligostraca</taxon>
        <taxon>Ostracoda</taxon>
        <taxon>Podocopa</taxon>
        <taxon>Podocopida</taxon>
        <taxon>Cytherocopina</taxon>
        <taxon>Cytheroidea</taxon>
        <taxon>Cytherideidae</taxon>
        <taxon>Cyprideis</taxon>
    </lineage>
</organism>
<feature type="compositionally biased region" description="Basic and acidic residues" evidence="1">
    <location>
        <begin position="768"/>
        <end position="780"/>
    </location>
</feature>
<evidence type="ECO:0000256" key="1">
    <source>
        <dbReference type="SAM" id="MobiDB-lite"/>
    </source>
</evidence>
<feature type="region of interest" description="Disordered" evidence="1">
    <location>
        <begin position="908"/>
        <end position="959"/>
    </location>
</feature>
<feature type="compositionally biased region" description="Pro residues" evidence="1">
    <location>
        <begin position="642"/>
        <end position="652"/>
    </location>
</feature>
<feature type="region of interest" description="Disordered" evidence="1">
    <location>
        <begin position="767"/>
        <end position="787"/>
    </location>
</feature>
<evidence type="ECO:0000313" key="2">
    <source>
        <dbReference type="EMBL" id="CAD7233356.1"/>
    </source>
</evidence>
<feature type="region of interest" description="Disordered" evidence="1">
    <location>
        <begin position="641"/>
        <end position="664"/>
    </location>
</feature>
<dbReference type="AlphaFoldDB" id="A0A7R8WQX9"/>
<feature type="region of interest" description="Disordered" evidence="1">
    <location>
        <begin position="469"/>
        <end position="495"/>
    </location>
</feature>
<dbReference type="EMBL" id="OB666126">
    <property type="protein sequence ID" value="CAD7233356.1"/>
    <property type="molecule type" value="Genomic_DNA"/>
</dbReference>
<gene>
    <name evidence="2" type="ORF">CTOB1V02_LOCUS11178</name>
</gene>
<feature type="region of interest" description="Disordered" evidence="1">
    <location>
        <begin position="279"/>
        <end position="333"/>
    </location>
</feature>
<feature type="compositionally biased region" description="Acidic residues" evidence="1">
    <location>
        <begin position="100"/>
        <end position="115"/>
    </location>
</feature>
<feature type="region of interest" description="Disordered" evidence="1">
    <location>
        <begin position="1056"/>
        <end position="1075"/>
    </location>
</feature>
<protein>
    <submittedName>
        <fullName evidence="2">Uncharacterized protein</fullName>
    </submittedName>
</protein>
<name>A0A7R8WQX9_9CRUS</name>